<dbReference type="InterPro" id="IPR006527">
    <property type="entry name" value="F-box-assoc_dom_typ1"/>
</dbReference>
<accession>A0AAD8GTI2</accession>
<keyword evidence="3" id="KW-1185">Reference proteome</keyword>
<gene>
    <name evidence="2" type="ORF">POM88_047445</name>
</gene>
<dbReference type="Pfam" id="PF07734">
    <property type="entry name" value="FBA_1"/>
    <property type="match status" value="1"/>
</dbReference>
<dbReference type="Proteomes" id="UP001237642">
    <property type="component" value="Unassembled WGS sequence"/>
</dbReference>
<dbReference type="InterPro" id="IPR050796">
    <property type="entry name" value="SCF_F-box_component"/>
</dbReference>
<sequence length="265" mass="30462">MGRIKSASEEFVRLNPPPECNISRVNYIKSCNGLVCFAETYYDVIHLLNPSTERFKRIPTPNIQAPCGVYLDFGFDDITNDYKLLRSVFDDVSDDVFKAEVYSANADSWKQIQASEILLSSHIFPNSVLYMERFQKLIPPREVLRLHRLNISRLRLIRKSDVLDFEGSSAVILSDGSVHSVWVLEDVCGVFTWNKKFNLEYNSTIVWVISYLGDGQFVAQNYDLEYISYDYKKKVAKKFLPAADITDYNSVVKYTESLVPLNGFK</sequence>
<dbReference type="NCBIfam" id="TIGR01640">
    <property type="entry name" value="F_box_assoc_1"/>
    <property type="match status" value="1"/>
</dbReference>
<dbReference type="PANTHER" id="PTHR31672">
    <property type="entry name" value="BNACNNG10540D PROTEIN"/>
    <property type="match status" value="1"/>
</dbReference>
<reference evidence="2" key="1">
    <citation type="submission" date="2023-02" db="EMBL/GenBank/DDBJ databases">
        <title>Genome of toxic invasive species Heracleum sosnowskyi carries increased number of genes despite the absence of recent whole-genome duplications.</title>
        <authorList>
            <person name="Schelkunov M."/>
            <person name="Shtratnikova V."/>
            <person name="Makarenko M."/>
            <person name="Klepikova A."/>
            <person name="Omelchenko D."/>
            <person name="Novikova G."/>
            <person name="Obukhova E."/>
            <person name="Bogdanov V."/>
            <person name="Penin A."/>
            <person name="Logacheva M."/>
        </authorList>
    </citation>
    <scope>NUCLEOTIDE SEQUENCE</scope>
    <source>
        <strain evidence="2">Hsosn_3</strain>
        <tissue evidence="2">Leaf</tissue>
    </source>
</reference>
<name>A0AAD8GTI2_9APIA</name>
<dbReference type="EMBL" id="JAUIZM010000011">
    <property type="protein sequence ID" value="KAK1354189.1"/>
    <property type="molecule type" value="Genomic_DNA"/>
</dbReference>
<dbReference type="AlphaFoldDB" id="A0AAD8GTI2"/>
<reference evidence="2" key="2">
    <citation type="submission" date="2023-05" db="EMBL/GenBank/DDBJ databases">
        <authorList>
            <person name="Schelkunov M.I."/>
        </authorList>
    </citation>
    <scope>NUCLEOTIDE SEQUENCE</scope>
    <source>
        <strain evidence="2">Hsosn_3</strain>
        <tissue evidence="2">Leaf</tissue>
    </source>
</reference>
<evidence type="ECO:0000313" key="3">
    <source>
        <dbReference type="Proteomes" id="UP001237642"/>
    </source>
</evidence>
<dbReference type="PANTHER" id="PTHR31672:SF13">
    <property type="entry name" value="F-BOX PROTEIN CPR30-LIKE"/>
    <property type="match status" value="1"/>
</dbReference>
<organism evidence="2 3">
    <name type="scientific">Heracleum sosnowskyi</name>
    <dbReference type="NCBI Taxonomy" id="360622"/>
    <lineage>
        <taxon>Eukaryota</taxon>
        <taxon>Viridiplantae</taxon>
        <taxon>Streptophyta</taxon>
        <taxon>Embryophyta</taxon>
        <taxon>Tracheophyta</taxon>
        <taxon>Spermatophyta</taxon>
        <taxon>Magnoliopsida</taxon>
        <taxon>eudicotyledons</taxon>
        <taxon>Gunneridae</taxon>
        <taxon>Pentapetalae</taxon>
        <taxon>asterids</taxon>
        <taxon>campanulids</taxon>
        <taxon>Apiales</taxon>
        <taxon>Apiaceae</taxon>
        <taxon>Apioideae</taxon>
        <taxon>apioid superclade</taxon>
        <taxon>Tordylieae</taxon>
        <taxon>Tordyliinae</taxon>
        <taxon>Heracleum</taxon>
    </lineage>
</organism>
<comment type="caution">
    <text evidence="2">The sequence shown here is derived from an EMBL/GenBank/DDBJ whole genome shotgun (WGS) entry which is preliminary data.</text>
</comment>
<evidence type="ECO:0000313" key="2">
    <source>
        <dbReference type="EMBL" id="KAK1354189.1"/>
    </source>
</evidence>
<dbReference type="InterPro" id="IPR017451">
    <property type="entry name" value="F-box-assoc_interact_dom"/>
</dbReference>
<evidence type="ECO:0000259" key="1">
    <source>
        <dbReference type="Pfam" id="PF07734"/>
    </source>
</evidence>
<proteinExistence type="predicted"/>
<feature type="domain" description="F-box associated beta-propeller type 1" evidence="1">
    <location>
        <begin position="18"/>
        <end position="114"/>
    </location>
</feature>
<protein>
    <recommendedName>
        <fullName evidence="1">F-box associated beta-propeller type 1 domain-containing protein</fullName>
    </recommendedName>
</protein>